<reference evidence="1 2" key="1">
    <citation type="journal article" date="2016" name="Mol. Biol. Evol.">
        <title>Comparative Genomics of Early-Diverging Mushroom-Forming Fungi Provides Insights into the Origins of Lignocellulose Decay Capabilities.</title>
        <authorList>
            <person name="Nagy L.G."/>
            <person name="Riley R."/>
            <person name="Tritt A."/>
            <person name="Adam C."/>
            <person name="Daum C."/>
            <person name="Floudas D."/>
            <person name="Sun H."/>
            <person name="Yadav J.S."/>
            <person name="Pangilinan J."/>
            <person name="Larsson K.H."/>
            <person name="Matsuura K."/>
            <person name="Barry K."/>
            <person name="Labutti K."/>
            <person name="Kuo R."/>
            <person name="Ohm R.A."/>
            <person name="Bhattacharya S.S."/>
            <person name="Shirouzu T."/>
            <person name="Yoshinaga Y."/>
            <person name="Martin F.M."/>
            <person name="Grigoriev I.V."/>
            <person name="Hibbett D.S."/>
        </authorList>
    </citation>
    <scope>NUCLEOTIDE SEQUENCE [LARGE SCALE GENOMIC DNA]</scope>
    <source>
        <strain evidence="1 2">93-53</strain>
    </source>
</reference>
<dbReference type="GeneID" id="63819618"/>
<evidence type="ECO:0008006" key="3">
    <source>
        <dbReference type="Google" id="ProtNLM"/>
    </source>
</evidence>
<sequence length="270" mass="29966">MRDAVYDTKEPSTIDPALLSMPCGRTALSAPPATAFPSLITPASMSPPLDIPFPSEHAMGTLYMTNHVHANTYDRERAINSDATNSDEGSILFPDPSPAARYRPLTTNLPIRTRKSKTAEVTGRYECQSRNKNAEIPDELIFLALQDPSRGCPVNECAYVPTAIGKRGSGQASNLLRHIESHRSKQWVCCGLPLNVAIEKGLRQEGDLPNFYYGGQPMVGGCKHYLSRQDSLVRHLEGKGRDCLTDVLIVERINKEQRASWRELLRQYGK</sequence>
<protein>
    <recommendedName>
        <fullName evidence="3">C2H2-type domain-containing protein</fullName>
    </recommendedName>
</protein>
<dbReference type="OrthoDB" id="8922241at2759"/>
<proteinExistence type="predicted"/>
<organism evidence="1 2">
    <name type="scientific">Laetiporus sulphureus 93-53</name>
    <dbReference type="NCBI Taxonomy" id="1314785"/>
    <lineage>
        <taxon>Eukaryota</taxon>
        <taxon>Fungi</taxon>
        <taxon>Dikarya</taxon>
        <taxon>Basidiomycota</taxon>
        <taxon>Agaricomycotina</taxon>
        <taxon>Agaricomycetes</taxon>
        <taxon>Polyporales</taxon>
        <taxon>Laetiporus</taxon>
    </lineage>
</organism>
<dbReference type="RefSeq" id="XP_040767761.1">
    <property type="nucleotide sequence ID" value="XM_040902587.1"/>
</dbReference>
<dbReference type="AlphaFoldDB" id="A0A165G9F9"/>
<evidence type="ECO:0000313" key="1">
    <source>
        <dbReference type="EMBL" id="KZT10021.1"/>
    </source>
</evidence>
<dbReference type="Proteomes" id="UP000076871">
    <property type="component" value="Unassembled WGS sequence"/>
</dbReference>
<gene>
    <name evidence="1" type="ORF">LAESUDRAFT_469056</name>
</gene>
<evidence type="ECO:0000313" key="2">
    <source>
        <dbReference type="Proteomes" id="UP000076871"/>
    </source>
</evidence>
<name>A0A165G9F9_9APHY</name>
<accession>A0A165G9F9</accession>
<keyword evidence="2" id="KW-1185">Reference proteome</keyword>
<dbReference type="InParanoid" id="A0A165G9F9"/>
<dbReference type="EMBL" id="KV427610">
    <property type="protein sequence ID" value="KZT10021.1"/>
    <property type="molecule type" value="Genomic_DNA"/>
</dbReference>